<feature type="region of interest" description="Disordered" evidence="2">
    <location>
        <begin position="20"/>
        <end position="66"/>
    </location>
</feature>
<evidence type="ECO:0000256" key="1">
    <source>
        <dbReference type="SAM" id="Coils"/>
    </source>
</evidence>
<evidence type="ECO:0000313" key="3">
    <source>
        <dbReference type="EMBL" id="KGN54475.1"/>
    </source>
</evidence>
<dbReference type="OrthoDB" id="1924603at2759"/>
<dbReference type="STRING" id="3659.A0A0A0KXX4"/>
<proteinExistence type="predicted"/>
<evidence type="ECO:0000256" key="2">
    <source>
        <dbReference type="SAM" id="MobiDB-lite"/>
    </source>
</evidence>
<feature type="region of interest" description="Disordered" evidence="2">
    <location>
        <begin position="358"/>
        <end position="433"/>
    </location>
</feature>
<dbReference type="OMA" id="DQPRSKN"/>
<dbReference type="Gramene" id="KGN54475">
    <property type="protein sequence ID" value="KGN54475"/>
    <property type="gene ID" value="Csa_4G337320"/>
</dbReference>
<feature type="compositionally biased region" description="Basic and acidic residues" evidence="2">
    <location>
        <begin position="389"/>
        <end position="403"/>
    </location>
</feature>
<feature type="compositionally biased region" description="Polar residues" evidence="2">
    <location>
        <begin position="119"/>
        <end position="136"/>
    </location>
</feature>
<keyword evidence="4" id="KW-1185">Reference proteome</keyword>
<name>A0A0A0KXX4_CUCSA</name>
<organism evidence="3 4">
    <name type="scientific">Cucumis sativus</name>
    <name type="common">Cucumber</name>
    <dbReference type="NCBI Taxonomy" id="3659"/>
    <lineage>
        <taxon>Eukaryota</taxon>
        <taxon>Viridiplantae</taxon>
        <taxon>Streptophyta</taxon>
        <taxon>Embryophyta</taxon>
        <taxon>Tracheophyta</taxon>
        <taxon>Spermatophyta</taxon>
        <taxon>Magnoliopsida</taxon>
        <taxon>eudicotyledons</taxon>
        <taxon>Gunneridae</taxon>
        <taxon>Pentapetalae</taxon>
        <taxon>rosids</taxon>
        <taxon>fabids</taxon>
        <taxon>Cucurbitales</taxon>
        <taxon>Cucurbitaceae</taxon>
        <taxon>Benincaseae</taxon>
        <taxon>Cucumis</taxon>
    </lineage>
</organism>
<reference evidence="3 4" key="1">
    <citation type="journal article" date="2009" name="Nat. Genet.">
        <title>The genome of the cucumber, Cucumis sativus L.</title>
        <authorList>
            <person name="Huang S."/>
            <person name="Li R."/>
            <person name="Zhang Z."/>
            <person name="Li L."/>
            <person name="Gu X."/>
            <person name="Fan W."/>
            <person name="Lucas W.J."/>
            <person name="Wang X."/>
            <person name="Xie B."/>
            <person name="Ni P."/>
            <person name="Ren Y."/>
            <person name="Zhu H."/>
            <person name="Li J."/>
            <person name="Lin K."/>
            <person name="Jin W."/>
            <person name="Fei Z."/>
            <person name="Li G."/>
            <person name="Staub J."/>
            <person name="Kilian A."/>
            <person name="van der Vossen E.A."/>
            <person name="Wu Y."/>
            <person name="Guo J."/>
            <person name="He J."/>
            <person name="Jia Z."/>
            <person name="Ren Y."/>
            <person name="Tian G."/>
            <person name="Lu Y."/>
            <person name="Ruan J."/>
            <person name="Qian W."/>
            <person name="Wang M."/>
            <person name="Huang Q."/>
            <person name="Li B."/>
            <person name="Xuan Z."/>
            <person name="Cao J."/>
            <person name="Asan"/>
            <person name="Wu Z."/>
            <person name="Zhang J."/>
            <person name="Cai Q."/>
            <person name="Bai Y."/>
            <person name="Zhao B."/>
            <person name="Han Y."/>
            <person name="Li Y."/>
            <person name="Li X."/>
            <person name="Wang S."/>
            <person name="Shi Q."/>
            <person name="Liu S."/>
            <person name="Cho W.K."/>
            <person name="Kim J.Y."/>
            <person name="Xu Y."/>
            <person name="Heller-Uszynska K."/>
            <person name="Miao H."/>
            <person name="Cheng Z."/>
            <person name="Zhang S."/>
            <person name="Wu J."/>
            <person name="Yang Y."/>
            <person name="Kang H."/>
            <person name="Li M."/>
            <person name="Liang H."/>
            <person name="Ren X."/>
            <person name="Shi Z."/>
            <person name="Wen M."/>
            <person name="Jian M."/>
            <person name="Yang H."/>
            <person name="Zhang G."/>
            <person name="Yang Z."/>
            <person name="Chen R."/>
            <person name="Liu S."/>
            <person name="Li J."/>
            <person name="Ma L."/>
            <person name="Liu H."/>
            <person name="Zhou Y."/>
            <person name="Zhao J."/>
            <person name="Fang X."/>
            <person name="Li G."/>
            <person name="Fang L."/>
            <person name="Li Y."/>
            <person name="Liu D."/>
            <person name="Zheng H."/>
            <person name="Zhang Y."/>
            <person name="Qin N."/>
            <person name="Li Z."/>
            <person name="Yang G."/>
            <person name="Yang S."/>
            <person name="Bolund L."/>
            <person name="Kristiansen K."/>
            <person name="Zheng H."/>
            <person name="Li S."/>
            <person name="Zhang X."/>
            <person name="Yang H."/>
            <person name="Wang J."/>
            <person name="Sun R."/>
            <person name="Zhang B."/>
            <person name="Jiang S."/>
            <person name="Wang J."/>
            <person name="Du Y."/>
            <person name="Li S."/>
        </authorList>
    </citation>
    <scope>NUCLEOTIDE SEQUENCE [LARGE SCALE GENOMIC DNA]</scope>
    <source>
        <strain evidence="4">cv. 9930</strain>
    </source>
</reference>
<dbReference type="EMBL" id="CM002925">
    <property type="protein sequence ID" value="KGN54475.1"/>
    <property type="molecule type" value="Genomic_DNA"/>
</dbReference>
<dbReference type="Proteomes" id="UP000029981">
    <property type="component" value="Chromosome 4"/>
</dbReference>
<dbReference type="PANTHER" id="PTHR31016:SF20">
    <property type="entry name" value="HEAT-INDUCIBLE TRANSCRIPTION REPRESSOR-RELATED"/>
    <property type="match status" value="1"/>
</dbReference>
<dbReference type="KEGG" id="csv:101205031"/>
<dbReference type="PANTHER" id="PTHR31016">
    <property type="entry name" value="OS04G0228100 PROTEIN"/>
    <property type="match status" value="1"/>
</dbReference>
<reference evidence="3 4" key="2">
    <citation type="journal article" date="2009" name="PLoS ONE">
        <title>An integrated genetic and cytogenetic map of the cucumber genome.</title>
        <authorList>
            <person name="Ren Y."/>
            <person name="Zhang Z."/>
            <person name="Liu J."/>
            <person name="Staub J.E."/>
            <person name="Han Y."/>
            <person name="Cheng Z."/>
            <person name="Li X."/>
            <person name="Lu J."/>
            <person name="Miao H."/>
            <person name="Kang H."/>
            <person name="Xie B."/>
            <person name="Gu X."/>
            <person name="Wang X."/>
            <person name="Du Y."/>
            <person name="Jin W."/>
            <person name="Huang S."/>
        </authorList>
    </citation>
    <scope>NUCLEOTIDE SEQUENCE [LARGE SCALE GENOMIC DNA]</scope>
    <source>
        <strain evidence="4">cv. 9930</strain>
    </source>
</reference>
<keyword evidence="1" id="KW-0175">Coiled coil</keyword>
<accession>A0A0A0KXX4</accession>
<feature type="region of interest" description="Disordered" evidence="2">
    <location>
        <begin position="114"/>
        <end position="143"/>
    </location>
</feature>
<dbReference type="AlphaFoldDB" id="A0A0A0KXX4"/>
<dbReference type="eggNOG" id="ENOG502QPQ1">
    <property type="taxonomic scope" value="Eukaryota"/>
</dbReference>
<feature type="coiled-coil region" evidence="1">
    <location>
        <begin position="243"/>
        <end position="284"/>
    </location>
</feature>
<reference evidence="3 4" key="4">
    <citation type="journal article" date="2011" name="BMC Genomics">
        <title>RNA-Seq improves annotation of protein-coding genes in the cucumber genome.</title>
        <authorList>
            <person name="Li Z."/>
            <person name="Zhang Z."/>
            <person name="Yan P."/>
            <person name="Huang S."/>
            <person name="Fei Z."/>
            <person name="Lin K."/>
        </authorList>
    </citation>
    <scope>NUCLEOTIDE SEQUENCE [LARGE SCALE GENOMIC DNA]</scope>
    <source>
        <strain evidence="4">cv. 9930</strain>
    </source>
</reference>
<feature type="compositionally biased region" description="Low complexity" evidence="2">
    <location>
        <begin position="30"/>
        <end position="50"/>
    </location>
</feature>
<feature type="compositionally biased region" description="Acidic residues" evidence="2">
    <location>
        <begin position="410"/>
        <end position="419"/>
    </location>
</feature>
<evidence type="ECO:0000313" key="4">
    <source>
        <dbReference type="Proteomes" id="UP000029981"/>
    </source>
</evidence>
<reference evidence="3 4" key="3">
    <citation type="journal article" date="2010" name="BMC Genomics">
        <title>Transcriptome sequencing and comparative analysis of cucumber flowers with different sex types.</title>
        <authorList>
            <person name="Guo S."/>
            <person name="Zheng Y."/>
            <person name="Joung J.G."/>
            <person name="Liu S."/>
            <person name="Zhang Z."/>
            <person name="Crasta O.R."/>
            <person name="Sobral B.W."/>
            <person name="Xu Y."/>
            <person name="Huang S."/>
            <person name="Fei Z."/>
        </authorList>
    </citation>
    <scope>NUCLEOTIDE SEQUENCE [LARGE SCALE GENOMIC DNA]</scope>
    <source>
        <strain evidence="4">cv. 9930</strain>
    </source>
</reference>
<sequence>MAYRRRQAITRASTFKEEIHYPSDELDHNSISSSSSSSSSLAAQAIRASATQRDSSHSSAFAGASSNFSPGHLRSKSFAGENIFKSDSKSGFWGVLARKAKAILEEDDIAIEDEPSRFQPINNSNRSQEPCQSTNCDSKKTDNPAIRKGLDAISTSLNQLGDTFEKAYEEGRTIVENKTADIIQETRKLQIRKKGNNTEGLYPAVNNQWQQPNIQSPEPNMQTHHETQLKASRDVAMATAAKAKLLLRELKTIKADLAFAKERCAQLEEENKILRENREKGDNRADDDLIRLQLETLLAEKARLAHENSIYARENRFLREIVEYHQLTMQDVVYLDEGMEEVTEVYPISTSPEITKMLSNSVSPRSPTSPSSPMEVLPVVPPPPPIQSKQDKDHHDKDSDEHPTSSTTFPEEEEEEEEEGTKKNPLPSSTSSS</sequence>
<feature type="compositionally biased region" description="Low complexity" evidence="2">
    <location>
        <begin position="57"/>
        <end position="66"/>
    </location>
</feature>
<feature type="compositionally biased region" description="Low complexity" evidence="2">
    <location>
        <begin position="359"/>
        <end position="378"/>
    </location>
</feature>
<protein>
    <submittedName>
        <fullName evidence="3">Uncharacterized protein</fullName>
    </submittedName>
</protein>
<gene>
    <name evidence="3" type="ORF">Csa_4G337320</name>
</gene>